<reference evidence="1" key="1">
    <citation type="submission" date="2021-06" db="EMBL/GenBank/DDBJ databases">
        <authorList>
            <person name="Kallberg Y."/>
            <person name="Tangrot J."/>
            <person name="Rosling A."/>
        </authorList>
    </citation>
    <scope>NUCLEOTIDE SEQUENCE</scope>
    <source>
        <strain evidence="1">IL203A</strain>
    </source>
</reference>
<comment type="caution">
    <text evidence="1">The sequence shown here is derived from an EMBL/GenBank/DDBJ whole genome shotgun (WGS) entry which is preliminary data.</text>
</comment>
<sequence length="389" mass="44176">MAFTFVVDYANFVDSLNENDVKILIDLLNKRMKKSPPTPPLSTNDHVITRSSSLPSYISPSSFFNNTIIDTPPSSPSLSSTSYFSLENTTFIRTPPVLKTDIIKISEYYQNRNLLDSNINLNHLLKKTNDLVINQGFMTTTWDSHKPCFMCWRSYPHTCCSSCKRLSGPNLHLCNGYEDFCRCQYSCGLVYPAQYSPDDEVSSWKKCKFYVDRGIDLESALAEHIKTCKGTIKKDLSVVCLKVSKHKTKKGTRTDPIFINLNKDRCELCKEIHDIRQACHGENLECWSSNTTLVDLPLTMLNHANETAKFHVVLNVITNMPPRKNSKGQECHIIPSFLSESSLNELLSKSFSNNPTVISRKKKVTEDQISHYILTYGQELHSTIPVLDP</sequence>
<dbReference type="EMBL" id="CAJVPU010000494">
    <property type="protein sequence ID" value="CAG8452309.1"/>
    <property type="molecule type" value="Genomic_DNA"/>
</dbReference>
<evidence type="ECO:0000313" key="2">
    <source>
        <dbReference type="Proteomes" id="UP000789702"/>
    </source>
</evidence>
<organism evidence="1 2">
    <name type="scientific">Dentiscutata heterogama</name>
    <dbReference type="NCBI Taxonomy" id="1316150"/>
    <lineage>
        <taxon>Eukaryota</taxon>
        <taxon>Fungi</taxon>
        <taxon>Fungi incertae sedis</taxon>
        <taxon>Mucoromycota</taxon>
        <taxon>Glomeromycotina</taxon>
        <taxon>Glomeromycetes</taxon>
        <taxon>Diversisporales</taxon>
        <taxon>Gigasporaceae</taxon>
        <taxon>Dentiscutata</taxon>
    </lineage>
</organism>
<protein>
    <submittedName>
        <fullName evidence="1">3017_t:CDS:1</fullName>
    </submittedName>
</protein>
<accession>A0ACA9K4X6</accession>
<gene>
    <name evidence="1" type="ORF">DHETER_LOCUS892</name>
</gene>
<proteinExistence type="predicted"/>
<keyword evidence="2" id="KW-1185">Reference proteome</keyword>
<dbReference type="Proteomes" id="UP000789702">
    <property type="component" value="Unassembled WGS sequence"/>
</dbReference>
<name>A0ACA9K4X6_9GLOM</name>
<evidence type="ECO:0000313" key="1">
    <source>
        <dbReference type="EMBL" id="CAG8452309.1"/>
    </source>
</evidence>